<dbReference type="PANTHER" id="PTHR40088">
    <property type="entry name" value="PECTATE LYASE (EUROFUNG)"/>
    <property type="match status" value="1"/>
</dbReference>
<keyword evidence="4" id="KW-0479">Metal-binding</keyword>
<dbReference type="AlphaFoldDB" id="X1KB88"/>
<keyword evidence="3" id="KW-0964">Secreted</keyword>
<evidence type="ECO:0000256" key="1">
    <source>
        <dbReference type="ARBA" id="ARBA00001913"/>
    </source>
</evidence>
<keyword evidence="7" id="KW-0456">Lyase</keyword>
<feature type="non-terminal residue" evidence="10">
    <location>
        <position position="158"/>
    </location>
</feature>
<comment type="cofactor">
    <cofactor evidence="1">
        <name>Ca(2+)</name>
        <dbReference type="ChEBI" id="CHEBI:29108"/>
    </cofactor>
</comment>
<name>X1KB88_9ZZZZ</name>
<protein>
    <recommendedName>
        <fullName evidence="9">DUF1565 domain-containing protein</fullName>
    </recommendedName>
</protein>
<proteinExistence type="inferred from homology"/>
<dbReference type="Gene3D" id="2.160.20.10">
    <property type="entry name" value="Single-stranded right-handed beta-helix, Pectin lyase-like"/>
    <property type="match status" value="1"/>
</dbReference>
<dbReference type="SUPFAM" id="SSF51126">
    <property type="entry name" value="Pectin lyase-like"/>
    <property type="match status" value="1"/>
</dbReference>
<sequence length="158" mass="17283">MRRILGYFILFAIMMTSQILAGTDYYVDAANGNDANPGTESLPWQTVQKAANTIVAGDSVIVKAGKYTGKVYESTNGSPGSFITYQASGTVETEGFTISGDYIRVEGFNCSIIGECWTENTIGIYVDGDYCEIEDNYIYNCSNYGIMTSQNSNNCIIR</sequence>
<dbReference type="InterPro" id="IPR012334">
    <property type="entry name" value="Pectin_lyas_fold"/>
</dbReference>
<organism evidence="10">
    <name type="scientific">marine sediment metagenome</name>
    <dbReference type="NCBI Taxonomy" id="412755"/>
    <lineage>
        <taxon>unclassified sequences</taxon>
        <taxon>metagenomes</taxon>
        <taxon>ecological metagenomes</taxon>
    </lineage>
</organism>
<dbReference type="EMBL" id="BARV01008442">
    <property type="protein sequence ID" value="GAI03878.1"/>
    <property type="molecule type" value="Genomic_DNA"/>
</dbReference>
<accession>X1KB88</accession>
<comment type="subcellular location">
    <subcellularLocation>
        <location evidence="2">Secreted</location>
    </subcellularLocation>
</comment>
<dbReference type="PANTHER" id="PTHR40088:SF1">
    <property type="entry name" value="PECTATE LYASE PEL9"/>
    <property type="match status" value="1"/>
</dbReference>
<evidence type="ECO:0000256" key="6">
    <source>
        <dbReference type="ARBA" id="ARBA00022837"/>
    </source>
</evidence>
<gene>
    <name evidence="10" type="ORF">S06H3_16974</name>
</gene>
<dbReference type="InterPro" id="IPR052052">
    <property type="entry name" value="Polysaccharide_Lyase_9"/>
</dbReference>
<keyword evidence="5" id="KW-0732">Signal</keyword>
<dbReference type="InterPro" id="IPR011050">
    <property type="entry name" value="Pectin_lyase_fold/virulence"/>
</dbReference>
<evidence type="ECO:0000256" key="8">
    <source>
        <dbReference type="ARBA" id="ARBA00038263"/>
    </source>
</evidence>
<evidence type="ECO:0000256" key="2">
    <source>
        <dbReference type="ARBA" id="ARBA00004613"/>
    </source>
</evidence>
<keyword evidence="6" id="KW-0106">Calcium</keyword>
<comment type="similarity">
    <text evidence="8">Belongs to the polysaccharide lyase 9 family.</text>
</comment>
<dbReference type="GO" id="GO:0005576">
    <property type="term" value="C:extracellular region"/>
    <property type="evidence" value="ECO:0007669"/>
    <property type="project" value="UniProtKB-SubCell"/>
</dbReference>
<evidence type="ECO:0000256" key="5">
    <source>
        <dbReference type="ARBA" id="ARBA00022729"/>
    </source>
</evidence>
<evidence type="ECO:0000256" key="4">
    <source>
        <dbReference type="ARBA" id="ARBA00022723"/>
    </source>
</evidence>
<evidence type="ECO:0000256" key="7">
    <source>
        <dbReference type="ARBA" id="ARBA00023239"/>
    </source>
</evidence>
<dbReference type="GO" id="GO:0046872">
    <property type="term" value="F:metal ion binding"/>
    <property type="evidence" value="ECO:0007669"/>
    <property type="project" value="UniProtKB-KW"/>
</dbReference>
<comment type="caution">
    <text evidence="10">The sequence shown here is derived from an EMBL/GenBank/DDBJ whole genome shotgun (WGS) entry which is preliminary data.</text>
</comment>
<dbReference type="Pfam" id="PF07602">
    <property type="entry name" value="DUF1565"/>
    <property type="match status" value="1"/>
</dbReference>
<evidence type="ECO:0000259" key="9">
    <source>
        <dbReference type="Pfam" id="PF07602"/>
    </source>
</evidence>
<reference evidence="10" key="1">
    <citation type="journal article" date="2014" name="Front. Microbiol.">
        <title>High frequency of phylogenetically diverse reductive dehalogenase-homologous genes in deep subseafloor sedimentary metagenomes.</title>
        <authorList>
            <person name="Kawai M."/>
            <person name="Futagami T."/>
            <person name="Toyoda A."/>
            <person name="Takaki Y."/>
            <person name="Nishi S."/>
            <person name="Hori S."/>
            <person name="Arai W."/>
            <person name="Tsubouchi T."/>
            <person name="Morono Y."/>
            <person name="Uchiyama I."/>
            <person name="Ito T."/>
            <person name="Fujiyama A."/>
            <person name="Inagaki F."/>
            <person name="Takami H."/>
        </authorList>
    </citation>
    <scope>NUCLEOTIDE SEQUENCE</scope>
    <source>
        <strain evidence="10">Expedition CK06-06</strain>
    </source>
</reference>
<feature type="domain" description="DUF1565" evidence="9">
    <location>
        <begin position="31"/>
        <end position="71"/>
    </location>
</feature>
<dbReference type="GO" id="GO:0016837">
    <property type="term" value="F:carbon-oxygen lyase activity, acting on polysaccharides"/>
    <property type="evidence" value="ECO:0007669"/>
    <property type="project" value="TreeGrafter"/>
</dbReference>
<evidence type="ECO:0000256" key="3">
    <source>
        <dbReference type="ARBA" id="ARBA00022525"/>
    </source>
</evidence>
<dbReference type="InterPro" id="IPR011459">
    <property type="entry name" value="DUF1565"/>
</dbReference>
<evidence type="ECO:0000313" key="10">
    <source>
        <dbReference type="EMBL" id="GAI03878.1"/>
    </source>
</evidence>